<evidence type="ECO:0008006" key="8">
    <source>
        <dbReference type="Google" id="ProtNLM"/>
    </source>
</evidence>
<feature type="compositionally biased region" description="Basic and acidic residues" evidence="5">
    <location>
        <begin position="52"/>
        <end position="61"/>
    </location>
</feature>
<feature type="region of interest" description="Disordered" evidence="5">
    <location>
        <begin position="31"/>
        <end position="101"/>
    </location>
</feature>
<dbReference type="Proteomes" id="UP000780801">
    <property type="component" value="Unassembled WGS sequence"/>
</dbReference>
<dbReference type="EMBL" id="JAABOA010000553">
    <property type="protein sequence ID" value="KAF9583908.1"/>
    <property type="molecule type" value="Genomic_DNA"/>
</dbReference>
<dbReference type="GO" id="GO:0016757">
    <property type="term" value="F:glycosyltransferase activity"/>
    <property type="evidence" value="ECO:0007669"/>
    <property type="project" value="UniProtKB-KW"/>
</dbReference>
<accession>A0A9P6FY11</accession>
<dbReference type="SUPFAM" id="SSF53448">
    <property type="entry name" value="Nucleotide-diphospho-sugar transferases"/>
    <property type="match status" value="1"/>
</dbReference>
<evidence type="ECO:0000313" key="6">
    <source>
        <dbReference type="EMBL" id="KAF9583908.1"/>
    </source>
</evidence>
<keyword evidence="7" id="KW-1185">Reference proteome</keyword>
<dbReference type="InterPro" id="IPR008630">
    <property type="entry name" value="Glyco_trans_34"/>
</dbReference>
<reference evidence="6" key="1">
    <citation type="journal article" date="2020" name="Fungal Divers.">
        <title>Resolving the Mortierellaceae phylogeny through synthesis of multi-gene phylogenetics and phylogenomics.</title>
        <authorList>
            <person name="Vandepol N."/>
            <person name="Liber J."/>
            <person name="Desiro A."/>
            <person name="Na H."/>
            <person name="Kennedy M."/>
            <person name="Barry K."/>
            <person name="Grigoriev I.V."/>
            <person name="Miller A.N."/>
            <person name="O'Donnell K."/>
            <person name="Stajich J.E."/>
            <person name="Bonito G."/>
        </authorList>
    </citation>
    <scope>NUCLEOTIDE SEQUENCE</scope>
    <source>
        <strain evidence="6">KOD1015</strain>
    </source>
</reference>
<evidence type="ECO:0000256" key="2">
    <source>
        <dbReference type="ARBA" id="ARBA00022676"/>
    </source>
</evidence>
<dbReference type="GO" id="GO:0000139">
    <property type="term" value="C:Golgi membrane"/>
    <property type="evidence" value="ECO:0007669"/>
    <property type="project" value="TreeGrafter"/>
</dbReference>
<keyword evidence="3" id="KW-0808">Transferase</keyword>
<feature type="compositionally biased region" description="Low complexity" evidence="5">
    <location>
        <begin position="70"/>
        <end position="100"/>
    </location>
</feature>
<keyword evidence="2" id="KW-0328">Glycosyltransferase</keyword>
<protein>
    <recommendedName>
        <fullName evidence="8">Galactosyl transferase GMA12/MNN10 family protein</fullName>
    </recommendedName>
</protein>
<dbReference type="PANTHER" id="PTHR31306">
    <property type="entry name" value="ALPHA-1,6-MANNOSYLTRANSFERASE MNN11-RELATED"/>
    <property type="match status" value="1"/>
</dbReference>
<dbReference type="AlphaFoldDB" id="A0A9P6FY11"/>
<organism evidence="6 7">
    <name type="scientific">Lunasporangiospora selenospora</name>
    <dbReference type="NCBI Taxonomy" id="979761"/>
    <lineage>
        <taxon>Eukaryota</taxon>
        <taxon>Fungi</taxon>
        <taxon>Fungi incertae sedis</taxon>
        <taxon>Mucoromycota</taxon>
        <taxon>Mortierellomycotina</taxon>
        <taxon>Mortierellomycetes</taxon>
        <taxon>Mortierellales</taxon>
        <taxon>Mortierellaceae</taxon>
        <taxon>Lunasporangiospora</taxon>
    </lineage>
</organism>
<dbReference type="OrthoDB" id="205108at2759"/>
<keyword evidence="4" id="KW-0175">Coiled coil</keyword>
<evidence type="ECO:0000313" key="7">
    <source>
        <dbReference type="Proteomes" id="UP000780801"/>
    </source>
</evidence>
<dbReference type="Pfam" id="PF05637">
    <property type="entry name" value="Glyco_transf_34"/>
    <property type="match status" value="1"/>
</dbReference>
<comment type="similarity">
    <text evidence="1">Belongs to the glycosyltransferase 34 family.</text>
</comment>
<comment type="caution">
    <text evidence="6">The sequence shown here is derived from an EMBL/GenBank/DDBJ whole genome shotgun (WGS) entry which is preliminary data.</text>
</comment>
<dbReference type="PANTHER" id="PTHR31306:SF4">
    <property type="entry name" value="ALPHA-1,2-GALACTOSYLTRANSFERASE"/>
    <property type="match status" value="1"/>
</dbReference>
<evidence type="ECO:0000256" key="4">
    <source>
        <dbReference type="SAM" id="Coils"/>
    </source>
</evidence>
<evidence type="ECO:0000256" key="3">
    <source>
        <dbReference type="ARBA" id="ARBA00022679"/>
    </source>
</evidence>
<evidence type="ECO:0000256" key="1">
    <source>
        <dbReference type="ARBA" id="ARBA00005664"/>
    </source>
</evidence>
<sequence>MPLRRTYLIAVMIFVMVVFVSHRRTSILPLQDQDPYELGTPQTKKPPPPDTGSHRPNDAHHGNHPVPIVNNNNNNDFIKPNQGSNNGPVQGQGQQQRQPNTSGKYDMLIVIPSSWNQMQNRNWVRETVFGIKNNLEPCKKHDGRIIYKFYIHGRSSWLKTKLHSADYSMAQVRALSAEFMEYNDYMFTNTTVTDKHTIWGEALNWAVNSYVPGEKITVDKVLIFDSTTIVNLPKMEATIASLVTTRNGLLYTWGESMTQFAAMISYAVAEQILRDRMAIGEGHKNLNLIEGATIFYQNSKTVTVTNGQGLLWENDVEQVPILTQAVGQVYQHEDWVQITQRLTIAPTPACAVDTNRKHNIAVLTSSYIYVDMCMAESALPSAENKRAYAAKHGYDFVARSAEFAQEEFRGRRLVWGKLAAIQKVLPHYEWLLWMDMDAVVANPEQDVRDIIRKAEELNENRKGDEDEAESSEISLIVSRPKRDKMFNAGVMLIKNTEWTRRYLSEVQRRKLWYFKKPSYEQGALWDVMLEDQWASGVMLLDRDDHTMNTFPAFYEEGDFIVHFAPDGCPADPVLAALKKITDGESILGVGAPKPVTPNTKP</sequence>
<dbReference type="InterPro" id="IPR029044">
    <property type="entry name" value="Nucleotide-diphossugar_trans"/>
</dbReference>
<name>A0A9P6FY11_9FUNG</name>
<feature type="coiled-coil region" evidence="4">
    <location>
        <begin position="447"/>
        <end position="474"/>
    </location>
</feature>
<gene>
    <name evidence="6" type="ORF">BGW38_008153</name>
</gene>
<dbReference type="Gene3D" id="3.90.550.10">
    <property type="entry name" value="Spore Coat Polysaccharide Biosynthesis Protein SpsA, Chain A"/>
    <property type="match status" value="1"/>
</dbReference>
<proteinExistence type="inferred from homology"/>
<dbReference type="GO" id="GO:0006487">
    <property type="term" value="P:protein N-linked glycosylation"/>
    <property type="evidence" value="ECO:0007669"/>
    <property type="project" value="TreeGrafter"/>
</dbReference>
<evidence type="ECO:0000256" key="5">
    <source>
        <dbReference type="SAM" id="MobiDB-lite"/>
    </source>
</evidence>